<protein>
    <submittedName>
        <fullName evidence="1">Uncharacterized protein</fullName>
    </submittedName>
</protein>
<accession>A0A4U5N5I3</accession>
<reference evidence="1 2" key="2">
    <citation type="journal article" date="2019" name="G3 (Bethesda)">
        <title>Hybrid Assembly of the Genome of the Entomopathogenic Nematode Steinernema carpocapsae Identifies the X-Chromosome.</title>
        <authorList>
            <person name="Serra L."/>
            <person name="Macchietto M."/>
            <person name="Macias-Munoz A."/>
            <person name="McGill C.J."/>
            <person name="Rodriguez I.M."/>
            <person name="Rodriguez B."/>
            <person name="Murad R."/>
            <person name="Mortazavi A."/>
        </authorList>
    </citation>
    <scope>NUCLEOTIDE SEQUENCE [LARGE SCALE GENOMIC DNA]</scope>
    <source>
        <strain evidence="1 2">ALL</strain>
    </source>
</reference>
<dbReference type="EMBL" id="AZBU02000005">
    <property type="protein sequence ID" value="TKR77411.1"/>
    <property type="molecule type" value="Genomic_DNA"/>
</dbReference>
<comment type="caution">
    <text evidence="1">The sequence shown here is derived from an EMBL/GenBank/DDBJ whole genome shotgun (WGS) entry which is preliminary data.</text>
</comment>
<gene>
    <name evidence="1" type="ORF">L596_018393</name>
</gene>
<dbReference type="Proteomes" id="UP000298663">
    <property type="component" value="Unassembled WGS sequence"/>
</dbReference>
<name>A0A4U5N5I3_STECR</name>
<proteinExistence type="predicted"/>
<evidence type="ECO:0000313" key="2">
    <source>
        <dbReference type="Proteomes" id="UP000298663"/>
    </source>
</evidence>
<sequence length="84" mass="9709">MKTHRKFMNRFCFHLPRRRRSTGGGEEVKVDGERSGITYCFGEVGRGDRTFQSRRFGKVWLGQGGYCRENQNCFGLPESLITQS</sequence>
<keyword evidence="2" id="KW-1185">Reference proteome</keyword>
<evidence type="ECO:0000313" key="1">
    <source>
        <dbReference type="EMBL" id="TKR77411.1"/>
    </source>
</evidence>
<reference evidence="1 2" key="1">
    <citation type="journal article" date="2015" name="Genome Biol.">
        <title>Comparative genomics of Steinernema reveals deeply conserved gene regulatory networks.</title>
        <authorList>
            <person name="Dillman A.R."/>
            <person name="Macchietto M."/>
            <person name="Porter C.F."/>
            <person name="Rogers A."/>
            <person name="Williams B."/>
            <person name="Antoshechkin I."/>
            <person name="Lee M.M."/>
            <person name="Goodwin Z."/>
            <person name="Lu X."/>
            <person name="Lewis E.E."/>
            <person name="Goodrich-Blair H."/>
            <person name="Stock S.P."/>
            <person name="Adams B.J."/>
            <person name="Sternberg P.W."/>
            <person name="Mortazavi A."/>
        </authorList>
    </citation>
    <scope>NUCLEOTIDE SEQUENCE [LARGE SCALE GENOMIC DNA]</scope>
    <source>
        <strain evidence="1 2">ALL</strain>
    </source>
</reference>
<dbReference type="AlphaFoldDB" id="A0A4U5N5I3"/>
<organism evidence="1 2">
    <name type="scientific">Steinernema carpocapsae</name>
    <name type="common">Entomopathogenic nematode</name>
    <dbReference type="NCBI Taxonomy" id="34508"/>
    <lineage>
        <taxon>Eukaryota</taxon>
        <taxon>Metazoa</taxon>
        <taxon>Ecdysozoa</taxon>
        <taxon>Nematoda</taxon>
        <taxon>Chromadorea</taxon>
        <taxon>Rhabditida</taxon>
        <taxon>Tylenchina</taxon>
        <taxon>Panagrolaimomorpha</taxon>
        <taxon>Strongyloidoidea</taxon>
        <taxon>Steinernematidae</taxon>
        <taxon>Steinernema</taxon>
    </lineage>
</organism>